<dbReference type="GeneID" id="30006406"/>
<feature type="transmembrane region" description="Helical" evidence="4">
    <location>
        <begin position="138"/>
        <end position="163"/>
    </location>
</feature>
<comment type="caution">
    <text evidence="5">The sequence shown here is derived from an EMBL/GenBank/DDBJ whole genome shotgun (WGS) entry which is preliminary data.</text>
</comment>
<organism evidence="5 6">
    <name type="scientific">Fonsecaea erecta</name>
    <dbReference type="NCBI Taxonomy" id="1367422"/>
    <lineage>
        <taxon>Eukaryota</taxon>
        <taxon>Fungi</taxon>
        <taxon>Dikarya</taxon>
        <taxon>Ascomycota</taxon>
        <taxon>Pezizomycotina</taxon>
        <taxon>Eurotiomycetes</taxon>
        <taxon>Chaetothyriomycetidae</taxon>
        <taxon>Chaetothyriales</taxon>
        <taxon>Herpotrichiellaceae</taxon>
        <taxon>Fonsecaea</taxon>
    </lineage>
</organism>
<feature type="region of interest" description="Disordered" evidence="3">
    <location>
        <begin position="379"/>
        <end position="404"/>
    </location>
</feature>
<evidence type="ECO:0000256" key="4">
    <source>
        <dbReference type="SAM" id="Phobius"/>
    </source>
</evidence>
<proteinExistence type="inferred from homology"/>
<protein>
    <recommendedName>
        <fullName evidence="2">Altered inheritance of mitochondria protein 6</fullName>
    </recommendedName>
</protein>
<dbReference type="RefSeq" id="XP_018696376.1">
    <property type="nucleotide sequence ID" value="XM_018833752.1"/>
</dbReference>
<dbReference type="InterPro" id="IPR051236">
    <property type="entry name" value="HAT_RTT109-like"/>
</dbReference>
<dbReference type="PANTHER" id="PTHR31571:SF1">
    <property type="entry name" value="ALTERED INHERITANCE OF MITOCHONDRIA PROTEIN 6"/>
    <property type="match status" value="1"/>
</dbReference>
<evidence type="ECO:0000313" key="6">
    <source>
        <dbReference type="Proteomes" id="UP000078343"/>
    </source>
</evidence>
<dbReference type="PANTHER" id="PTHR31571">
    <property type="entry name" value="ALTERED INHERITANCE OF MITOCHONDRIA PROTEIN 6"/>
    <property type="match status" value="1"/>
</dbReference>
<dbReference type="STRING" id="1367422.A0A178ZT94"/>
<dbReference type="GO" id="GO:0008081">
    <property type="term" value="F:phosphoric diester hydrolase activity"/>
    <property type="evidence" value="ECO:0007669"/>
    <property type="project" value="InterPro"/>
</dbReference>
<comment type="similarity">
    <text evidence="1">Belongs to the AIM6 family.</text>
</comment>
<keyword evidence="4" id="KW-1133">Transmembrane helix</keyword>
<reference evidence="5 6" key="1">
    <citation type="submission" date="2016-04" db="EMBL/GenBank/DDBJ databases">
        <title>Draft genome of Fonsecaea erecta CBS 125763.</title>
        <authorList>
            <person name="Weiss V.A."/>
            <person name="Vicente V.A."/>
            <person name="Raittz R.T."/>
            <person name="Moreno L.F."/>
            <person name="De Souza E.M."/>
            <person name="Pedrosa F.O."/>
            <person name="Steffens M.B."/>
            <person name="Faoro H."/>
            <person name="Tadra-Sfeir M.Z."/>
            <person name="Najafzadeh M.J."/>
            <person name="Felipe M.S."/>
            <person name="Teixeira M."/>
            <person name="Sun J."/>
            <person name="Xi L."/>
            <person name="Gomes R."/>
            <person name="De Azevedo C.M."/>
            <person name="Salgado C.G."/>
            <person name="Da Silva M.B."/>
            <person name="Nascimento M.F."/>
            <person name="Queiroz-Telles F."/>
            <person name="Attili D.S."/>
            <person name="Gorbushina A."/>
        </authorList>
    </citation>
    <scope>NUCLEOTIDE SEQUENCE [LARGE SCALE GENOMIC DNA]</scope>
    <source>
        <strain evidence="5 6">CBS 125763</strain>
    </source>
</reference>
<keyword evidence="6" id="KW-1185">Reference proteome</keyword>
<evidence type="ECO:0000256" key="3">
    <source>
        <dbReference type="SAM" id="MobiDB-lite"/>
    </source>
</evidence>
<evidence type="ECO:0000256" key="2">
    <source>
        <dbReference type="ARBA" id="ARBA00014286"/>
    </source>
</evidence>
<gene>
    <name evidence="5" type="ORF">AYL99_02236</name>
</gene>
<dbReference type="OrthoDB" id="4153866at2759"/>
<evidence type="ECO:0000313" key="5">
    <source>
        <dbReference type="EMBL" id="OAP63009.1"/>
    </source>
</evidence>
<keyword evidence="4" id="KW-0472">Membrane</keyword>
<dbReference type="CDD" id="cd08577">
    <property type="entry name" value="PI-PLCc_GDPD_SF_unchar3"/>
    <property type="match status" value="1"/>
</dbReference>
<accession>A0A178ZT94</accession>
<dbReference type="SUPFAM" id="SSF51695">
    <property type="entry name" value="PLC-like phosphodiesterases"/>
    <property type="match status" value="1"/>
</dbReference>
<name>A0A178ZT94_9EURO</name>
<dbReference type="GO" id="GO:0006629">
    <property type="term" value="P:lipid metabolic process"/>
    <property type="evidence" value="ECO:0007669"/>
    <property type="project" value="InterPro"/>
</dbReference>
<keyword evidence="4" id="KW-0812">Transmembrane</keyword>
<dbReference type="Proteomes" id="UP000078343">
    <property type="component" value="Unassembled WGS sequence"/>
</dbReference>
<dbReference type="EMBL" id="LVYI01000002">
    <property type="protein sequence ID" value="OAP63009.1"/>
    <property type="molecule type" value="Genomic_DNA"/>
</dbReference>
<dbReference type="AlphaFoldDB" id="A0A178ZT94"/>
<evidence type="ECO:0000256" key="1">
    <source>
        <dbReference type="ARBA" id="ARBA00008858"/>
    </source>
</evidence>
<dbReference type="InterPro" id="IPR039559">
    <property type="entry name" value="AIM6_PI-PLC-like_dom"/>
</dbReference>
<dbReference type="InterPro" id="IPR017946">
    <property type="entry name" value="PLC-like_Pdiesterase_TIM-brl"/>
</dbReference>
<sequence>MLQYSPSAIRLFRNDSSSSSTDESSASAERVPFLTQEQTFIKCPDLEDGAFSDSATATAAAVSPNALKGPTVTCLQSSSSFDQRSSDFSSRWRWTETLPVLNNLLGGYRTVVHKGHVVDRTSLHKSIPTTPLRRVLRLLALTLMLLGILEFIALACGLVLSFFPDDADDEFDAWNPSKSASRELGHWPTDFSADIQPVACHSHNDYWRKEPLFSALEAGCTGVEADVWLYDQDLYVGHSTASLTPERTLRSLYINPLVKILDQQNPHTSFHPSLDNPRNGVFDTKPSQSLVLLIDFKNEGHRIWPYVSAQLQPLRERRFLSYFNGTDVVDGPITVVVTGNAPWDEVVANETYRDMFFDAPLDLMGKLTDSNAAAEAPIDTQGGELDERWGQNQGQGRSGAAPTDPAVYSRANSYYASVSFNSAIGWPWRGRLSRRQLEMMRKQIAGAHAQGLKVRYWSVPSWPRGMRNYLWRTIVREGVDYLNVDDLKSATTGDWNWDKKGPWFSGPWKFWPSKAVP</sequence>